<dbReference type="Gene3D" id="3.30.559.10">
    <property type="entry name" value="Chloramphenicol acetyltransferase-like domain"/>
    <property type="match status" value="2"/>
</dbReference>
<evidence type="ECO:0000256" key="8">
    <source>
        <dbReference type="ARBA" id="ARBA00023268"/>
    </source>
</evidence>
<evidence type="ECO:0000256" key="7">
    <source>
        <dbReference type="ARBA" id="ARBA00023194"/>
    </source>
</evidence>
<dbReference type="CDD" id="cd05930">
    <property type="entry name" value="A_NRPS"/>
    <property type="match status" value="1"/>
</dbReference>
<keyword evidence="4" id="KW-0597">Phosphoprotein</keyword>
<dbReference type="InterPro" id="IPR010060">
    <property type="entry name" value="NRPS_synth"/>
</dbReference>
<evidence type="ECO:0000256" key="3">
    <source>
        <dbReference type="ARBA" id="ARBA00022450"/>
    </source>
</evidence>
<dbReference type="Proteomes" id="UP001597497">
    <property type="component" value="Unassembled WGS sequence"/>
</dbReference>
<evidence type="ECO:0000256" key="1">
    <source>
        <dbReference type="ARBA" id="ARBA00001957"/>
    </source>
</evidence>
<dbReference type="InterPro" id="IPR001242">
    <property type="entry name" value="Condensation_dom"/>
</dbReference>
<keyword evidence="7" id="KW-0045">Antibiotic biosynthesis</keyword>
<gene>
    <name evidence="11" type="ORF">ACFSUC_08580</name>
</gene>
<keyword evidence="5" id="KW-0436">Ligase</keyword>
<feature type="domain" description="Carrier" evidence="10">
    <location>
        <begin position="975"/>
        <end position="1049"/>
    </location>
</feature>
<dbReference type="InterPro" id="IPR045851">
    <property type="entry name" value="AMP-bd_C_sf"/>
</dbReference>
<dbReference type="EMBL" id="JBHUMM010000014">
    <property type="protein sequence ID" value="MFD2671659.1"/>
    <property type="molecule type" value="Genomic_DNA"/>
</dbReference>
<dbReference type="InterPro" id="IPR020845">
    <property type="entry name" value="AMP-binding_CS"/>
</dbReference>
<organism evidence="11 12">
    <name type="scientific">Marinicrinis sediminis</name>
    <dbReference type="NCBI Taxonomy" id="1652465"/>
    <lineage>
        <taxon>Bacteria</taxon>
        <taxon>Bacillati</taxon>
        <taxon>Bacillota</taxon>
        <taxon>Bacilli</taxon>
        <taxon>Bacillales</taxon>
        <taxon>Paenibacillaceae</taxon>
    </lineage>
</organism>
<dbReference type="InterPro" id="IPR010071">
    <property type="entry name" value="AA_adenyl_dom"/>
</dbReference>
<reference evidence="12" key="1">
    <citation type="journal article" date="2019" name="Int. J. Syst. Evol. Microbiol.">
        <title>The Global Catalogue of Microorganisms (GCM) 10K type strain sequencing project: providing services to taxonomists for standard genome sequencing and annotation.</title>
        <authorList>
            <consortium name="The Broad Institute Genomics Platform"/>
            <consortium name="The Broad Institute Genome Sequencing Center for Infectious Disease"/>
            <person name="Wu L."/>
            <person name="Ma J."/>
        </authorList>
    </citation>
    <scope>NUCLEOTIDE SEQUENCE [LARGE SCALE GENOMIC DNA]</scope>
    <source>
        <strain evidence="12">KCTC 33676</strain>
    </source>
</reference>
<keyword evidence="12" id="KW-1185">Reference proteome</keyword>
<dbReference type="PROSITE" id="PS50075">
    <property type="entry name" value="CARRIER"/>
    <property type="match status" value="1"/>
</dbReference>
<dbReference type="SUPFAM" id="SSF56801">
    <property type="entry name" value="Acetyl-CoA synthetase-like"/>
    <property type="match status" value="1"/>
</dbReference>
<dbReference type="Gene3D" id="3.30.300.30">
    <property type="match status" value="1"/>
</dbReference>
<dbReference type="Pfam" id="PF13193">
    <property type="entry name" value="AMP-binding_C"/>
    <property type="match status" value="1"/>
</dbReference>
<sequence>MPTSSHESHRELYALTHPQKRIMRNEQIHPGTPIHNIGGSIHIHGPVDFGLLREAITRFVNRHEAFWLRFTEEQGEYLQYVHREDAIAIPLHDFSGSEHPFDAFRAWEQQKAETPFPLNEAVLFDFAMFCICPERSGYFVRLHHAIADGWSIQLMTSQIVELYEEVERGMEPSAEAYPSYLSFLQLESQYLQSRRCAKNRQYWMDQFQQLPDSFLSSGSNRTNGKKRTFVFDTTASNRIQAYAESRGISLNTFFVSVMLLYLYKTTHGDDLIIGTPVLNRSGREERRIFGMFTSTMPFRMKIGSSEKVHVFVQQVHERLVSGFFHQRYPYDRLVQDLALRKKGYSQLFQASVNTYHTKLRTSLKGWRIENEEFYNGHQFEALQWIIKEWSATENVQLDILYRADDYTDLQIEQMYRWISRLSEQLLEATADTTIQSLTLLDAREEQLLLHDWNDTEAPYPQDRTMVEMFEEQVARSPHSTALVYKETTCSYQELNEQANRIAHGLRARGAGPETVVGLMCERSLEMMVGLMGILKAGSAYLPIDPSWPEERLTYMIQDSGMKLLLTTSWQRNGRSLLDAFSGEVLEMDSSVWEACKTINPEPVLHPEHLAYILYTSGSTGKPKGVMVEHRAVVNRIHWMQQQYPLQETDVLLQKTPITFDVSVWELFWWSWYGAKLCILEPGAEKEPEKLTQTIARQQVSVLHFVPSMLRVFIQWLQHQPDGRDRLHSVRQLFTSGEALKGSDVQEVHHWLGPRTSLTNLYGPTEATIDVSYFDCTAPGLEQVPIGKPIYNTQLYVLDPQQRPVPVGVAGELYIGGVGLARGYVNQADLTTERFISHPFHSGERLYRTGDLAAWMPDGNLAYLGRTDHQVKIRGYRIELGEIEKTVLQHPHVHEVIVVDRVQANGQTVLCCYFVASFELAWTEMRTFLSGKLPAYMVPAHFVQLDALPLTPSGKVDRKSLPEPAVSTQTGPDDERELDEVEQLLLQWMEEVLQVKGISSQAHFYQLGGDSIKAIQLSAKLHEAGYMISVQDILAHPVLEDMARYVRVTEANATSDEDHEERPVRFTPIMTWFFNQALPNPHYFHQSILLDLKQRWKREELEQILTALIEHHGVLRLRLDVQGHSLVYETSPARSTASLTVIDLGEMTADEQRQQVDEQGRKVKEQIHLERGPLFQGCLFDRGAEGQSLLLVAHHLIIDGVSWRIILEDLCTMFEQIQGQKPIQLPFKTASYQTYAEHLHAYGEQGLHEEQAYWEQAAAAAASASLPIDRDRAPADIQSPGTLLRTWCSEVTIPLLHEAQQAYGTQVNELLMMALVLSLQAASDDRTVVLELEGHGREDVLPLNISRTVGWFTSLFPVCFEVPAGGLPEQIKSLKEQIRGIPNKGIGYGLLRDNVSAIGEQAETRLVRLNYLGQLDREWETDWFSFSTEATGPDSDPLNPITARLEINAWIVSEQLHVAFHFNRHEMKEEQVREMAARYEHQLLELITHCCGREEVMYTPSDFSAATLSQDELDDLFE</sequence>
<proteinExistence type="inferred from homology"/>
<dbReference type="Gene3D" id="3.30.559.30">
    <property type="entry name" value="Nonribosomal peptide synthetase, condensation domain"/>
    <property type="match status" value="2"/>
</dbReference>
<dbReference type="InterPro" id="IPR009081">
    <property type="entry name" value="PP-bd_ACP"/>
</dbReference>
<dbReference type="NCBIfam" id="TIGR01720">
    <property type="entry name" value="NRPS-para261"/>
    <property type="match status" value="1"/>
</dbReference>
<evidence type="ECO:0000313" key="11">
    <source>
        <dbReference type="EMBL" id="MFD2671659.1"/>
    </source>
</evidence>
<dbReference type="Gene3D" id="3.40.50.980">
    <property type="match status" value="2"/>
</dbReference>
<comment type="caution">
    <text evidence="11">The sequence shown here is derived from an EMBL/GenBank/DDBJ whole genome shotgun (WGS) entry which is preliminary data.</text>
</comment>
<dbReference type="SUPFAM" id="SSF52777">
    <property type="entry name" value="CoA-dependent acyltransferases"/>
    <property type="match status" value="4"/>
</dbReference>
<dbReference type="InterPro" id="IPR000873">
    <property type="entry name" value="AMP-dep_synth/lig_dom"/>
</dbReference>
<name>A0ABW5RA58_9BACL</name>
<comment type="similarity">
    <text evidence="2">Belongs to the ATP-dependent AMP-binding enzyme family.</text>
</comment>
<keyword evidence="3" id="KW-0596">Phosphopantetheine</keyword>
<evidence type="ECO:0000256" key="5">
    <source>
        <dbReference type="ARBA" id="ARBA00022598"/>
    </source>
</evidence>
<evidence type="ECO:0000256" key="6">
    <source>
        <dbReference type="ARBA" id="ARBA00022737"/>
    </source>
</evidence>
<dbReference type="PANTHER" id="PTHR45527:SF1">
    <property type="entry name" value="FATTY ACID SYNTHASE"/>
    <property type="match status" value="1"/>
</dbReference>
<dbReference type="Pfam" id="PF00550">
    <property type="entry name" value="PP-binding"/>
    <property type="match status" value="1"/>
</dbReference>
<evidence type="ECO:0000313" key="12">
    <source>
        <dbReference type="Proteomes" id="UP001597497"/>
    </source>
</evidence>
<dbReference type="NCBIfam" id="TIGR01733">
    <property type="entry name" value="AA-adenyl-dom"/>
    <property type="match status" value="1"/>
</dbReference>
<dbReference type="PROSITE" id="PS00012">
    <property type="entry name" value="PHOSPHOPANTETHEINE"/>
    <property type="match status" value="1"/>
</dbReference>
<dbReference type="CDD" id="cd19534">
    <property type="entry name" value="E_NRPS"/>
    <property type="match status" value="1"/>
</dbReference>
<comment type="cofactor">
    <cofactor evidence="1">
        <name>pantetheine 4'-phosphate</name>
        <dbReference type="ChEBI" id="CHEBI:47942"/>
    </cofactor>
</comment>
<dbReference type="Gene3D" id="1.10.1200.10">
    <property type="entry name" value="ACP-like"/>
    <property type="match status" value="1"/>
</dbReference>
<dbReference type="Pfam" id="PF00501">
    <property type="entry name" value="AMP-binding"/>
    <property type="match status" value="1"/>
</dbReference>
<dbReference type="Pfam" id="PF00668">
    <property type="entry name" value="Condensation"/>
    <property type="match status" value="2"/>
</dbReference>
<feature type="region of interest" description="Disordered" evidence="9">
    <location>
        <begin position="953"/>
        <end position="975"/>
    </location>
</feature>
<evidence type="ECO:0000259" key="10">
    <source>
        <dbReference type="PROSITE" id="PS50075"/>
    </source>
</evidence>
<dbReference type="InterPro" id="IPR023213">
    <property type="entry name" value="CAT-like_dom_sf"/>
</dbReference>
<dbReference type="SUPFAM" id="SSF47336">
    <property type="entry name" value="ACP-like"/>
    <property type="match status" value="1"/>
</dbReference>
<keyword evidence="6" id="KW-0677">Repeat</keyword>
<dbReference type="InterPro" id="IPR036736">
    <property type="entry name" value="ACP-like_sf"/>
</dbReference>
<dbReference type="InterPro" id="IPR006162">
    <property type="entry name" value="Ppantetheine_attach_site"/>
</dbReference>
<dbReference type="Gene3D" id="2.30.38.10">
    <property type="entry name" value="Luciferase, Domain 3"/>
    <property type="match status" value="1"/>
</dbReference>
<dbReference type="InterPro" id="IPR025110">
    <property type="entry name" value="AMP-bd_C"/>
</dbReference>
<keyword evidence="8" id="KW-0511">Multifunctional enzyme</keyword>
<dbReference type="RefSeq" id="WP_379929134.1">
    <property type="nucleotide sequence ID" value="NZ_JBHUMM010000014.1"/>
</dbReference>
<protein>
    <submittedName>
        <fullName evidence="11">Amino acid adenylation domain-containing protein</fullName>
    </submittedName>
</protein>
<dbReference type="PANTHER" id="PTHR45527">
    <property type="entry name" value="NONRIBOSOMAL PEPTIDE SYNTHETASE"/>
    <property type="match status" value="1"/>
</dbReference>
<evidence type="ECO:0000256" key="4">
    <source>
        <dbReference type="ARBA" id="ARBA00022553"/>
    </source>
</evidence>
<dbReference type="PROSITE" id="PS00455">
    <property type="entry name" value="AMP_BINDING"/>
    <property type="match status" value="1"/>
</dbReference>
<accession>A0ABW5RA58</accession>
<evidence type="ECO:0000256" key="2">
    <source>
        <dbReference type="ARBA" id="ARBA00006432"/>
    </source>
</evidence>
<evidence type="ECO:0000256" key="9">
    <source>
        <dbReference type="SAM" id="MobiDB-lite"/>
    </source>
</evidence>